<evidence type="ECO:0000256" key="1">
    <source>
        <dbReference type="ARBA" id="ARBA00022723"/>
    </source>
</evidence>
<dbReference type="Proteomes" id="UP001596972">
    <property type="component" value="Unassembled WGS sequence"/>
</dbReference>
<evidence type="ECO:0000313" key="7">
    <source>
        <dbReference type="Proteomes" id="UP001596972"/>
    </source>
</evidence>
<feature type="compositionally biased region" description="Low complexity" evidence="3">
    <location>
        <begin position="39"/>
        <end position="48"/>
    </location>
</feature>
<feature type="region of interest" description="Disordered" evidence="3">
    <location>
        <begin position="249"/>
        <end position="281"/>
    </location>
</feature>
<dbReference type="PANTHER" id="PTHR10587:SF133">
    <property type="entry name" value="CHITIN DEACETYLASE 1-RELATED"/>
    <property type="match status" value="1"/>
</dbReference>
<feature type="signal peptide" evidence="4">
    <location>
        <begin position="1"/>
        <end position="22"/>
    </location>
</feature>
<dbReference type="EMBL" id="JBHTJA010000013">
    <property type="protein sequence ID" value="MFD0900716.1"/>
    <property type="molecule type" value="Genomic_DNA"/>
</dbReference>
<feature type="domain" description="NodB homology" evidence="5">
    <location>
        <begin position="62"/>
        <end position="235"/>
    </location>
</feature>
<evidence type="ECO:0000256" key="2">
    <source>
        <dbReference type="ARBA" id="ARBA00022801"/>
    </source>
</evidence>
<accession>A0ABW3EK78</accession>
<sequence length="281" mass="30093">MQKRYIALVAALLPLLAGCAGGGRPDPRHAGRHVALQDRPSATHARSPSPAPPRRIDCRRARCVALTFDDGPGPHTATLLDTLRRAGARATFFVQGVHVPEHPAVVRRMVAEGHEIGNHTWNHRNLTALSREEIRTQIARTQKAVRDAAGVTPAMVRPPYGAIDAESAAAVGMPLIMWSVDTRDWLYRDAARSAKSGLDDSGSGDIVLYHDVHASTVRAMPEVVTGLQRRGYTLVTVSELFNGRRLRPGEKYTGLPVEATPVGAEPPPPGSPAGPEAAPPG</sequence>
<evidence type="ECO:0000256" key="4">
    <source>
        <dbReference type="SAM" id="SignalP"/>
    </source>
</evidence>
<dbReference type="EC" id="3.-.-.-" evidence="6"/>
<feature type="compositionally biased region" description="Pro residues" evidence="3">
    <location>
        <begin position="264"/>
        <end position="281"/>
    </location>
</feature>
<keyword evidence="2 6" id="KW-0378">Hydrolase</keyword>
<dbReference type="InterPro" id="IPR050248">
    <property type="entry name" value="Polysacc_deacetylase_ArnD"/>
</dbReference>
<feature type="chain" id="PRO_5045064029" evidence="4">
    <location>
        <begin position="23"/>
        <end position="281"/>
    </location>
</feature>
<reference evidence="7" key="1">
    <citation type="journal article" date="2019" name="Int. J. Syst. Evol. Microbiol.">
        <title>The Global Catalogue of Microorganisms (GCM) 10K type strain sequencing project: providing services to taxonomists for standard genome sequencing and annotation.</title>
        <authorList>
            <consortium name="The Broad Institute Genomics Platform"/>
            <consortium name="The Broad Institute Genome Sequencing Center for Infectious Disease"/>
            <person name="Wu L."/>
            <person name="Ma J."/>
        </authorList>
    </citation>
    <scope>NUCLEOTIDE SEQUENCE [LARGE SCALE GENOMIC DNA]</scope>
    <source>
        <strain evidence="7">JCM 31202</strain>
    </source>
</reference>
<keyword evidence="7" id="KW-1185">Reference proteome</keyword>
<dbReference type="CDD" id="cd10954">
    <property type="entry name" value="CE4_CtAXE_like"/>
    <property type="match status" value="1"/>
</dbReference>
<evidence type="ECO:0000313" key="6">
    <source>
        <dbReference type="EMBL" id="MFD0900716.1"/>
    </source>
</evidence>
<dbReference type="SUPFAM" id="SSF88713">
    <property type="entry name" value="Glycoside hydrolase/deacetylase"/>
    <property type="match status" value="1"/>
</dbReference>
<keyword evidence="4" id="KW-0732">Signal</keyword>
<evidence type="ECO:0000259" key="5">
    <source>
        <dbReference type="PROSITE" id="PS51677"/>
    </source>
</evidence>
<dbReference type="InterPro" id="IPR011330">
    <property type="entry name" value="Glyco_hydro/deAcase_b/a-brl"/>
</dbReference>
<evidence type="ECO:0000256" key="3">
    <source>
        <dbReference type="SAM" id="MobiDB-lite"/>
    </source>
</evidence>
<proteinExistence type="predicted"/>
<gene>
    <name evidence="6" type="ORF">ACFQ11_09970</name>
</gene>
<protein>
    <submittedName>
        <fullName evidence="6">Polysaccharide deacetylase family protein</fullName>
        <ecNumber evidence="6">3.-.-.-</ecNumber>
    </submittedName>
</protein>
<comment type="caution">
    <text evidence="6">The sequence shown here is derived from an EMBL/GenBank/DDBJ whole genome shotgun (WGS) entry which is preliminary data.</text>
</comment>
<dbReference type="InterPro" id="IPR002509">
    <property type="entry name" value="NODB_dom"/>
</dbReference>
<organism evidence="6 7">
    <name type="scientific">Actinomadura sediminis</name>
    <dbReference type="NCBI Taxonomy" id="1038904"/>
    <lineage>
        <taxon>Bacteria</taxon>
        <taxon>Bacillati</taxon>
        <taxon>Actinomycetota</taxon>
        <taxon>Actinomycetes</taxon>
        <taxon>Streptosporangiales</taxon>
        <taxon>Thermomonosporaceae</taxon>
        <taxon>Actinomadura</taxon>
    </lineage>
</organism>
<keyword evidence="1" id="KW-0479">Metal-binding</keyword>
<dbReference type="Gene3D" id="3.20.20.370">
    <property type="entry name" value="Glycoside hydrolase/deacetylase"/>
    <property type="match status" value="1"/>
</dbReference>
<dbReference type="GO" id="GO:0016787">
    <property type="term" value="F:hydrolase activity"/>
    <property type="evidence" value="ECO:0007669"/>
    <property type="project" value="UniProtKB-KW"/>
</dbReference>
<dbReference type="Pfam" id="PF01522">
    <property type="entry name" value="Polysacc_deac_1"/>
    <property type="match status" value="1"/>
</dbReference>
<feature type="region of interest" description="Disordered" evidence="3">
    <location>
        <begin position="24"/>
        <end position="55"/>
    </location>
</feature>
<dbReference type="PROSITE" id="PS51677">
    <property type="entry name" value="NODB"/>
    <property type="match status" value="1"/>
</dbReference>
<dbReference type="RefSeq" id="WP_378297713.1">
    <property type="nucleotide sequence ID" value="NZ_JBHTJA010000013.1"/>
</dbReference>
<dbReference type="PANTHER" id="PTHR10587">
    <property type="entry name" value="GLYCOSYL TRANSFERASE-RELATED"/>
    <property type="match status" value="1"/>
</dbReference>
<name>A0ABW3EK78_9ACTN</name>
<dbReference type="PROSITE" id="PS51257">
    <property type="entry name" value="PROKAR_LIPOPROTEIN"/>
    <property type="match status" value="1"/>
</dbReference>